<dbReference type="Proteomes" id="UP000663860">
    <property type="component" value="Unassembled WGS sequence"/>
</dbReference>
<evidence type="ECO:0000313" key="6">
    <source>
        <dbReference type="Proteomes" id="UP000663860"/>
    </source>
</evidence>
<evidence type="ECO:0000313" key="5">
    <source>
        <dbReference type="EMBL" id="CAF4228322.1"/>
    </source>
</evidence>
<evidence type="ECO:0000256" key="1">
    <source>
        <dbReference type="PROSITE-ProRule" id="PRU00285"/>
    </source>
</evidence>
<dbReference type="EMBL" id="CAJOAY010010877">
    <property type="protein sequence ID" value="CAF4228322.1"/>
    <property type="molecule type" value="Genomic_DNA"/>
</dbReference>
<dbReference type="SUPFAM" id="SSF49764">
    <property type="entry name" value="HSP20-like chaperones"/>
    <property type="match status" value="1"/>
</dbReference>
<protein>
    <recommendedName>
        <fullName evidence="3">SHSP domain-containing protein</fullName>
    </recommendedName>
</protein>
<dbReference type="CDD" id="cd06464">
    <property type="entry name" value="ACD_sHsps-like"/>
    <property type="match status" value="1"/>
</dbReference>
<evidence type="ECO:0000256" key="2">
    <source>
        <dbReference type="RuleBase" id="RU003616"/>
    </source>
</evidence>
<comment type="caution">
    <text evidence="4">The sequence shown here is derived from an EMBL/GenBank/DDBJ whole genome shotgun (WGS) entry which is preliminary data.</text>
</comment>
<dbReference type="Pfam" id="PF00011">
    <property type="entry name" value="HSP20"/>
    <property type="match status" value="1"/>
</dbReference>
<dbReference type="InterPro" id="IPR008978">
    <property type="entry name" value="HSP20-like_chaperone"/>
</dbReference>
<name>A0A815HXD7_9BILA</name>
<feature type="domain" description="SHSP" evidence="3">
    <location>
        <begin position="74"/>
        <end position="183"/>
    </location>
</feature>
<evidence type="ECO:0000259" key="3">
    <source>
        <dbReference type="PROSITE" id="PS01031"/>
    </source>
</evidence>
<comment type="similarity">
    <text evidence="1 2">Belongs to the small heat shock protein (HSP20) family.</text>
</comment>
<organism evidence="4 6">
    <name type="scientific">Adineta steineri</name>
    <dbReference type="NCBI Taxonomy" id="433720"/>
    <lineage>
        <taxon>Eukaryota</taxon>
        <taxon>Metazoa</taxon>
        <taxon>Spiralia</taxon>
        <taxon>Gnathifera</taxon>
        <taxon>Rotifera</taxon>
        <taxon>Eurotatoria</taxon>
        <taxon>Bdelloidea</taxon>
        <taxon>Adinetida</taxon>
        <taxon>Adinetidae</taxon>
        <taxon>Adineta</taxon>
    </lineage>
</organism>
<dbReference type="Proteomes" id="UP000663881">
    <property type="component" value="Unassembled WGS sequence"/>
</dbReference>
<proteinExistence type="inferred from homology"/>
<reference evidence="4" key="1">
    <citation type="submission" date="2021-02" db="EMBL/GenBank/DDBJ databases">
        <authorList>
            <person name="Nowell W R."/>
        </authorList>
    </citation>
    <scope>NUCLEOTIDE SEQUENCE</scope>
</reference>
<dbReference type="PROSITE" id="PS01031">
    <property type="entry name" value="SHSP"/>
    <property type="match status" value="1"/>
</dbReference>
<dbReference type="EMBL" id="CAJNOE010000920">
    <property type="protein sequence ID" value="CAF1358610.1"/>
    <property type="molecule type" value="Genomic_DNA"/>
</dbReference>
<gene>
    <name evidence="4" type="ORF">IZO911_LOCUS37183</name>
    <name evidence="5" type="ORF">OKA104_LOCUS42417</name>
</gene>
<dbReference type="AlphaFoldDB" id="A0A815HXD7"/>
<dbReference type="Gene3D" id="2.60.40.790">
    <property type="match status" value="1"/>
</dbReference>
<dbReference type="InterPro" id="IPR002068">
    <property type="entry name" value="A-crystallin/Hsp20_dom"/>
</dbReference>
<evidence type="ECO:0000313" key="4">
    <source>
        <dbReference type="EMBL" id="CAF1358610.1"/>
    </source>
</evidence>
<accession>A0A815HXD7</accession>
<sequence length="183" mass="20776">MITYTNSKLPQLFKHNNDSRSGTAQPVLSVVLHDSLPYIVLADRKSRHNLQEEGYLLELSEKLVYDDAGYFVTNDSGNWQPRYNLYENDNEYCLIVELAGFSKGELEVKMTEKSITITGTRSDLNNRMNYPIIRQSDVLIGSSTLTIPFEIDTVHNKITSDRMDGFIKIVVPKKNLGVISVDL</sequence>